<keyword evidence="2" id="KW-0472">Membrane</keyword>
<feature type="compositionally biased region" description="Basic residues" evidence="1">
    <location>
        <begin position="187"/>
        <end position="215"/>
    </location>
</feature>
<comment type="caution">
    <text evidence="3">The sequence shown here is derived from an EMBL/GenBank/DDBJ whole genome shotgun (WGS) entry which is preliminary data.</text>
</comment>
<evidence type="ECO:0000256" key="1">
    <source>
        <dbReference type="SAM" id="MobiDB-lite"/>
    </source>
</evidence>
<accession>A0A8J3RTI3</accession>
<gene>
    <name evidence="3" type="ORF">Pro02_11440</name>
</gene>
<name>A0A8J3RTI3_PLARO</name>
<protein>
    <recommendedName>
        <fullName evidence="5">Rod shape-determining protein MreD</fullName>
    </recommendedName>
</protein>
<dbReference type="EMBL" id="BOOI01000009">
    <property type="protein sequence ID" value="GIH82736.1"/>
    <property type="molecule type" value="Genomic_DNA"/>
</dbReference>
<feature type="transmembrane region" description="Helical" evidence="2">
    <location>
        <begin position="95"/>
        <end position="115"/>
    </location>
</feature>
<evidence type="ECO:0000256" key="2">
    <source>
        <dbReference type="SAM" id="Phobius"/>
    </source>
</evidence>
<dbReference type="RefSeq" id="WP_229802938.1">
    <property type="nucleotide sequence ID" value="NZ_BMQP01000004.1"/>
</dbReference>
<feature type="transmembrane region" description="Helical" evidence="2">
    <location>
        <begin position="70"/>
        <end position="89"/>
    </location>
</feature>
<keyword evidence="2" id="KW-0812">Transmembrane</keyword>
<feature type="region of interest" description="Disordered" evidence="1">
    <location>
        <begin position="180"/>
        <end position="215"/>
    </location>
</feature>
<reference evidence="3" key="1">
    <citation type="submission" date="2021-01" db="EMBL/GenBank/DDBJ databases">
        <title>Whole genome shotgun sequence of Planobispora rosea NBRC 15558.</title>
        <authorList>
            <person name="Komaki H."/>
            <person name="Tamura T."/>
        </authorList>
    </citation>
    <scope>NUCLEOTIDE SEQUENCE</scope>
    <source>
        <strain evidence="3">NBRC 15558</strain>
    </source>
</reference>
<dbReference type="AlphaFoldDB" id="A0A8J3RTI3"/>
<evidence type="ECO:0000313" key="3">
    <source>
        <dbReference type="EMBL" id="GIH82736.1"/>
    </source>
</evidence>
<proteinExistence type="predicted"/>
<dbReference type="Proteomes" id="UP000655044">
    <property type="component" value="Unassembled WGS sequence"/>
</dbReference>
<feature type="transmembrane region" description="Helical" evidence="2">
    <location>
        <begin position="127"/>
        <end position="145"/>
    </location>
</feature>
<evidence type="ECO:0000313" key="4">
    <source>
        <dbReference type="Proteomes" id="UP000655044"/>
    </source>
</evidence>
<keyword evidence="4" id="KW-1185">Reference proteome</keyword>
<organism evidence="3 4">
    <name type="scientific">Planobispora rosea</name>
    <dbReference type="NCBI Taxonomy" id="35762"/>
    <lineage>
        <taxon>Bacteria</taxon>
        <taxon>Bacillati</taxon>
        <taxon>Actinomycetota</taxon>
        <taxon>Actinomycetes</taxon>
        <taxon>Streptosporangiales</taxon>
        <taxon>Streptosporangiaceae</taxon>
        <taxon>Planobispora</taxon>
    </lineage>
</organism>
<feature type="transmembrane region" description="Helical" evidence="2">
    <location>
        <begin position="32"/>
        <end position="58"/>
    </location>
</feature>
<sequence length="215" mass="21872">MRISPALTALAAPVLQVTVVERLPLPEGTAPDVVLAAVVLVAVVCGPIPGVLAGFTAGLATDLVPPADGVAGRSALVLCAVGYACGLPGRLPAPAVLALGVTGGSLASVAADALLRDPRTVPEAAELPLALPSTLLISSLVWLGVTRWRAGAAARRIPDAFPSRLGAPARDLSVLRAARPPVAGAAPRRRPLHPRRLGGPRAPRGRPGRAWAHRR</sequence>
<evidence type="ECO:0008006" key="5">
    <source>
        <dbReference type="Google" id="ProtNLM"/>
    </source>
</evidence>
<keyword evidence="2" id="KW-1133">Transmembrane helix</keyword>